<evidence type="ECO:0000313" key="2">
    <source>
        <dbReference type="EMBL" id="EEH55511.1"/>
    </source>
</evidence>
<accession>C1MXS3</accession>
<evidence type="ECO:0000256" key="1">
    <source>
        <dbReference type="SAM" id="MobiDB-lite"/>
    </source>
</evidence>
<reference evidence="2 3" key="1">
    <citation type="journal article" date="2009" name="Science">
        <title>Green evolution and dynamic adaptations revealed by genomes of the marine picoeukaryotes Micromonas.</title>
        <authorList>
            <person name="Worden A.Z."/>
            <person name="Lee J.H."/>
            <person name="Mock T."/>
            <person name="Rouze P."/>
            <person name="Simmons M.P."/>
            <person name="Aerts A.L."/>
            <person name="Allen A.E."/>
            <person name="Cuvelier M.L."/>
            <person name="Derelle E."/>
            <person name="Everett M.V."/>
            <person name="Foulon E."/>
            <person name="Grimwood J."/>
            <person name="Gundlach H."/>
            <person name="Henrissat B."/>
            <person name="Napoli C."/>
            <person name="McDonald S.M."/>
            <person name="Parker M.S."/>
            <person name="Rombauts S."/>
            <person name="Salamov A."/>
            <person name="Von Dassow P."/>
            <person name="Badger J.H."/>
            <person name="Coutinho P.M."/>
            <person name="Demir E."/>
            <person name="Dubchak I."/>
            <person name="Gentemann C."/>
            <person name="Eikrem W."/>
            <person name="Gready J.E."/>
            <person name="John U."/>
            <person name="Lanier W."/>
            <person name="Lindquist E.A."/>
            <person name="Lucas S."/>
            <person name="Mayer K.F."/>
            <person name="Moreau H."/>
            <person name="Not F."/>
            <person name="Otillar R."/>
            <person name="Panaud O."/>
            <person name="Pangilinan J."/>
            <person name="Paulsen I."/>
            <person name="Piegu B."/>
            <person name="Poliakov A."/>
            <person name="Robbens S."/>
            <person name="Schmutz J."/>
            <person name="Toulza E."/>
            <person name="Wyss T."/>
            <person name="Zelensky A."/>
            <person name="Zhou K."/>
            <person name="Armbrust E.V."/>
            <person name="Bhattacharya D."/>
            <person name="Goodenough U.W."/>
            <person name="Van de Peer Y."/>
            <person name="Grigoriev I.V."/>
        </authorList>
    </citation>
    <scope>NUCLEOTIDE SEQUENCE [LARGE SCALE GENOMIC DNA]</scope>
    <source>
        <strain evidence="2 3">CCMP1545</strain>
    </source>
</reference>
<sequence>MREEEEDEEEEEGCSVSRRDECDTKTLRGGRLPFSSRVKNLHPRIDLVASLASSVASPSASRRRSWSVYSLSGGPPGAPGGRNRSYPSFAILSAASFARLSRTIFSFSISAASSFADFSGTSSSSFFLGARGARCGFRSGSSSSSSSLSLSEPDASSPSSSSSELFGGSSPGTPRSLLAGFSRSTSSSESSSSDESESSALDARHLPPIFGSSPPPPPPRPPPRPPPLPLYPLPILRSSRVCGPCLVLRRARGKSGRGGGTTLI</sequence>
<protein>
    <submittedName>
        <fullName evidence="2">Predicted protein</fullName>
    </submittedName>
</protein>
<organism evidence="3">
    <name type="scientific">Micromonas pusilla (strain CCMP1545)</name>
    <name type="common">Picoplanktonic green alga</name>
    <dbReference type="NCBI Taxonomy" id="564608"/>
    <lineage>
        <taxon>Eukaryota</taxon>
        <taxon>Viridiplantae</taxon>
        <taxon>Chlorophyta</taxon>
        <taxon>Mamiellophyceae</taxon>
        <taxon>Mamiellales</taxon>
        <taxon>Mamiellaceae</taxon>
        <taxon>Micromonas</taxon>
    </lineage>
</organism>
<dbReference type="RefSeq" id="XP_003060742.1">
    <property type="nucleotide sequence ID" value="XM_003060696.1"/>
</dbReference>
<feature type="region of interest" description="Disordered" evidence="1">
    <location>
        <begin position="1"/>
        <end position="22"/>
    </location>
</feature>
<feature type="region of interest" description="Disordered" evidence="1">
    <location>
        <begin position="140"/>
        <end position="231"/>
    </location>
</feature>
<gene>
    <name evidence="2" type="ORF">MICPUCDRAFT_69190</name>
</gene>
<dbReference type="KEGG" id="mpp:MICPUCDRAFT_69190"/>
<feature type="compositionally biased region" description="Low complexity" evidence="1">
    <location>
        <begin position="140"/>
        <end position="168"/>
    </location>
</feature>
<dbReference type="AlphaFoldDB" id="C1MXS3"/>
<name>C1MXS3_MICPC</name>
<proteinExistence type="predicted"/>
<feature type="compositionally biased region" description="Acidic residues" evidence="1">
    <location>
        <begin position="1"/>
        <end position="13"/>
    </location>
</feature>
<feature type="compositionally biased region" description="Low complexity" evidence="1">
    <location>
        <begin position="182"/>
        <end position="191"/>
    </location>
</feature>
<feature type="compositionally biased region" description="Pro residues" evidence="1">
    <location>
        <begin position="213"/>
        <end position="231"/>
    </location>
</feature>
<dbReference type="EMBL" id="GG663742">
    <property type="protein sequence ID" value="EEH55511.1"/>
    <property type="molecule type" value="Genomic_DNA"/>
</dbReference>
<dbReference type="GeneID" id="9686179"/>
<keyword evidence="3" id="KW-1185">Reference proteome</keyword>
<dbReference type="Proteomes" id="UP000001876">
    <property type="component" value="Unassembled WGS sequence"/>
</dbReference>
<evidence type="ECO:0000313" key="3">
    <source>
        <dbReference type="Proteomes" id="UP000001876"/>
    </source>
</evidence>